<sequence>MHDNLYPQNNMSRPPNISPKQKNKNNNNSLSTHLKITNDLVDVIENMDDDSNNWNEVKPSEDGKRNHSSSPEQNTLRTPVKKSKKPIDYNLFTYDFYLCNYSDIIKCLCSTNWVEIFLNLNIN</sequence>
<organism evidence="2">
    <name type="scientific">Sipha flava</name>
    <name type="common">yellow sugarcane aphid</name>
    <dbReference type="NCBI Taxonomy" id="143950"/>
    <lineage>
        <taxon>Eukaryota</taxon>
        <taxon>Metazoa</taxon>
        <taxon>Ecdysozoa</taxon>
        <taxon>Arthropoda</taxon>
        <taxon>Hexapoda</taxon>
        <taxon>Insecta</taxon>
        <taxon>Pterygota</taxon>
        <taxon>Neoptera</taxon>
        <taxon>Paraneoptera</taxon>
        <taxon>Hemiptera</taxon>
        <taxon>Sternorrhyncha</taxon>
        <taxon>Aphidomorpha</taxon>
        <taxon>Aphidoidea</taxon>
        <taxon>Aphididae</taxon>
        <taxon>Sipha</taxon>
    </lineage>
</organism>
<accession>A0A2S2Q2R4</accession>
<evidence type="ECO:0000313" key="2">
    <source>
        <dbReference type="EMBL" id="MBY72028.1"/>
    </source>
</evidence>
<dbReference type="AlphaFoldDB" id="A0A2S2Q2R4"/>
<protein>
    <submittedName>
        <fullName evidence="2">Uncharacterized protein</fullName>
    </submittedName>
</protein>
<reference evidence="2" key="1">
    <citation type="submission" date="2018-04" db="EMBL/GenBank/DDBJ databases">
        <title>Transcriptome assembly of Sipha flava.</title>
        <authorList>
            <person name="Scully E.D."/>
            <person name="Geib S.M."/>
            <person name="Palmer N.A."/>
            <person name="Koch K."/>
            <person name="Bradshaw J."/>
            <person name="Heng-Moss T."/>
            <person name="Sarath G."/>
        </authorList>
    </citation>
    <scope>NUCLEOTIDE SEQUENCE</scope>
</reference>
<feature type="compositionally biased region" description="Low complexity" evidence="1">
    <location>
        <begin position="14"/>
        <end position="31"/>
    </location>
</feature>
<feature type="region of interest" description="Disordered" evidence="1">
    <location>
        <begin position="47"/>
        <end position="81"/>
    </location>
</feature>
<feature type="compositionally biased region" description="Polar residues" evidence="1">
    <location>
        <begin position="68"/>
        <end position="77"/>
    </location>
</feature>
<name>A0A2S2Q2R4_9HEMI</name>
<feature type="region of interest" description="Disordered" evidence="1">
    <location>
        <begin position="1"/>
        <end position="32"/>
    </location>
</feature>
<feature type="compositionally biased region" description="Polar residues" evidence="1">
    <location>
        <begin position="1"/>
        <end position="13"/>
    </location>
</feature>
<evidence type="ECO:0000256" key="1">
    <source>
        <dbReference type="SAM" id="MobiDB-lite"/>
    </source>
</evidence>
<dbReference type="EMBL" id="GGMS01002825">
    <property type="protein sequence ID" value="MBY72028.1"/>
    <property type="molecule type" value="Transcribed_RNA"/>
</dbReference>
<proteinExistence type="predicted"/>
<gene>
    <name evidence="2" type="ORF">g.170366</name>
</gene>